<organism evidence="2 3">
    <name type="scientific">Brassica napus</name>
    <name type="common">Rape</name>
    <dbReference type="NCBI Taxonomy" id="3708"/>
    <lineage>
        <taxon>Eukaryota</taxon>
        <taxon>Viridiplantae</taxon>
        <taxon>Streptophyta</taxon>
        <taxon>Embryophyta</taxon>
        <taxon>Tracheophyta</taxon>
        <taxon>Spermatophyta</taxon>
        <taxon>Magnoliopsida</taxon>
        <taxon>eudicotyledons</taxon>
        <taxon>Gunneridae</taxon>
        <taxon>Pentapetalae</taxon>
        <taxon>rosids</taxon>
        <taxon>malvids</taxon>
        <taxon>Brassicales</taxon>
        <taxon>Brassicaceae</taxon>
        <taxon>Brassiceae</taxon>
        <taxon>Brassica</taxon>
    </lineage>
</organism>
<name>A0ABQ8A3L5_BRANA</name>
<evidence type="ECO:0000313" key="3">
    <source>
        <dbReference type="Proteomes" id="UP000824890"/>
    </source>
</evidence>
<protein>
    <submittedName>
        <fullName evidence="2">Uncharacterized protein</fullName>
    </submittedName>
</protein>
<reference evidence="2 3" key="1">
    <citation type="submission" date="2021-05" db="EMBL/GenBank/DDBJ databases">
        <title>Genome Assembly of Synthetic Allotetraploid Brassica napus Reveals Homoeologous Exchanges between Subgenomes.</title>
        <authorList>
            <person name="Davis J.T."/>
        </authorList>
    </citation>
    <scope>NUCLEOTIDE SEQUENCE [LARGE SCALE GENOMIC DNA]</scope>
    <source>
        <strain evidence="3">cv. Da-Ae</strain>
        <tissue evidence="2">Seedling</tissue>
    </source>
</reference>
<keyword evidence="3" id="KW-1185">Reference proteome</keyword>
<dbReference type="EMBL" id="JAGKQM010000014">
    <property type="protein sequence ID" value="KAH0887114.1"/>
    <property type="molecule type" value="Genomic_DNA"/>
</dbReference>
<gene>
    <name evidence="2" type="ORF">HID58_063210</name>
</gene>
<accession>A0ABQ8A3L5</accession>
<dbReference type="PRINTS" id="PR01217">
    <property type="entry name" value="PRICHEXTENSN"/>
</dbReference>
<sequence>MPSLGCYVTMAVFKHQLRTHCDISHSCEVVQFQENQNHACLNTLFSVSYAGWRRVLIQQSPASSLKCEINEYYIILCTRSFVFHCRENQPKNLMHRDHFCNLHVLHADADLPLDHQRVHLFYLRNQTDTNLKFSPPPPYYYHSPPPPVKSPPPPYYYHSPPPVKSPPPPYYYHSPPPPVKSPPPPYYYHSPPPPVKSPPPPYYYHSPPPPVKSPPPPYYYSSPPPPKSYPPPYYYSSPPPPPKSYSPYYYSSPPPPVYKKYEKKRTQR</sequence>
<dbReference type="PANTHER" id="PTHR36586:SF26">
    <property type="entry name" value="PROLINE-RICH EXTENSIN-LIKE FAMILY PROTEIN"/>
    <property type="match status" value="1"/>
</dbReference>
<evidence type="ECO:0000313" key="2">
    <source>
        <dbReference type="EMBL" id="KAH0887114.1"/>
    </source>
</evidence>
<proteinExistence type="predicted"/>
<evidence type="ECO:0000256" key="1">
    <source>
        <dbReference type="SAM" id="MobiDB-lite"/>
    </source>
</evidence>
<dbReference type="Proteomes" id="UP000824890">
    <property type="component" value="Unassembled WGS sequence"/>
</dbReference>
<dbReference type="PANTHER" id="PTHR36586">
    <property type="entry name" value="PROLINE-RICH EXTENSIN-LIKE"/>
    <property type="match status" value="1"/>
</dbReference>
<comment type="caution">
    <text evidence="2">The sequence shown here is derived from an EMBL/GenBank/DDBJ whole genome shotgun (WGS) entry which is preliminary data.</text>
</comment>
<feature type="region of interest" description="Disordered" evidence="1">
    <location>
        <begin position="246"/>
        <end position="268"/>
    </location>
</feature>